<dbReference type="PANTHER" id="PTHR30509">
    <property type="entry name" value="P-HYDROXYBENZOIC ACID EFFLUX PUMP SUBUNIT-RELATED"/>
    <property type="match status" value="1"/>
</dbReference>
<keyword evidence="8" id="KW-1185">Reference proteome</keyword>
<reference evidence="7 8" key="1">
    <citation type="submission" date="2017-05" db="EMBL/GenBank/DDBJ databases">
        <title>Vagococcus spp. assemblies.</title>
        <authorList>
            <person name="Gulvik C.A."/>
        </authorList>
    </citation>
    <scope>NUCLEOTIDE SEQUENCE [LARGE SCALE GENOMIC DNA]</scope>
    <source>
        <strain evidence="7 8">CCUG 51432</strain>
    </source>
</reference>
<evidence type="ECO:0000256" key="3">
    <source>
        <dbReference type="ARBA" id="ARBA00022692"/>
    </source>
</evidence>
<keyword evidence="2" id="KW-1003">Cell membrane</keyword>
<evidence type="ECO:0000313" key="7">
    <source>
        <dbReference type="EMBL" id="RSU15764.1"/>
    </source>
</evidence>
<evidence type="ECO:0000256" key="2">
    <source>
        <dbReference type="ARBA" id="ARBA00022475"/>
    </source>
</evidence>
<feature type="transmembrane region" description="Helical" evidence="6">
    <location>
        <begin position="101"/>
        <end position="117"/>
    </location>
</feature>
<evidence type="ECO:0000256" key="4">
    <source>
        <dbReference type="ARBA" id="ARBA00022989"/>
    </source>
</evidence>
<gene>
    <name evidence="7" type="ORF">CBF29_00235</name>
</gene>
<keyword evidence="4 6" id="KW-1133">Transmembrane helix</keyword>
<dbReference type="GO" id="GO:0005886">
    <property type="term" value="C:plasma membrane"/>
    <property type="evidence" value="ECO:0007669"/>
    <property type="project" value="UniProtKB-SubCell"/>
</dbReference>
<sequence length="161" mass="17787">MRTVKTGLSVFICILISILLKRETYVVSSITAIFTLREDIENTVKFGKHRVVGNVLGAILSLLVIAIFDVFGKTELVQLIAIPLVIVLMITILSTLGYQEGTVGASATLLTILFMIPSHQSYSYALDRIIDSFIGMFIAFGMNFIIPCRPTTLAENKKEEN</sequence>
<evidence type="ECO:0000256" key="1">
    <source>
        <dbReference type="ARBA" id="ARBA00004651"/>
    </source>
</evidence>
<dbReference type="OrthoDB" id="1653617at2"/>
<dbReference type="Pfam" id="PF06081">
    <property type="entry name" value="ArAE_1"/>
    <property type="match status" value="1"/>
</dbReference>
<dbReference type="Proteomes" id="UP000287605">
    <property type="component" value="Unassembled WGS sequence"/>
</dbReference>
<comment type="subcellular location">
    <subcellularLocation>
        <location evidence="1">Cell membrane</location>
        <topology evidence="1">Multi-pass membrane protein</topology>
    </subcellularLocation>
</comment>
<evidence type="ECO:0000256" key="6">
    <source>
        <dbReference type="SAM" id="Phobius"/>
    </source>
</evidence>
<organism evidence="7 8">
    <name type="scientific">Vagococcus elongatus</name>
    <dbReference type="NCBI Taxonomy" id="180344"/>
    <lineage>
        <taxon>Bacteria</taxon>
        <taxon>Bacillati</taxon>
        <taxon>Bacillota</taxon>
        <taxon>Bacilli</taxon>
        <taxon>Lactobacillales</taxon>
        <taxon>Enterococcaceae</taxon>
        <taxon>Vagococcus</taxon>
    </lineage>
</organism>
<dbReference type="EMBL" id="NGKA01000001">
    <property type="protein sequence ID" value="RSU15764.1"/>
    <property type="molecule type" value="Genomic_DNA"/>
</dbReference>
<name>A0A430B636_9ENTE</name>
<proteinExistence type="predicted"/>
<dbReference type="RefSeq" id="WP_126806517.1">
    <property type="nucleotide sequence ID" value="NZ_NGKA01000001.1"/>
</dbReference>
<feature type="transmembrane region" description="Helical" evidence="6">
    <location>
        <begin position="129"/>
        <end position="146"/>
    </location>
</feature>
<keyword evidence="3 6" id="KW-0812">Transmembrane</keyword>
<keyword evidence="5 6" id="KW-0472">Membrane</keyword>
<accession>A0A430B636</accession>
<dbReference type="InterPro" id="IPR010343">
    <property type="entry name" value="ArAE_1"/>
</dbReference>
<dbReference type="PANTHER" id="PTHR30509:SF9">
    <property type="entry name" value="MULTIDRUG RESISTANCE PROTEIN MDTO"/>
    <property type="match status" value="1"/>
</dbReference>
<evidence type="ECO:0008006" key="9">
    <source>
        <dbReference type="Google" id="ProtNLM"/>
    </source>
</evidence>
<dbReference type="AlphaFoldDB" id="A0A430B636"/>
<comment type="caution">
    <text evidence="7">The sequence shown here is derived from an EMBL/GenBank/DDBJ whole genome shotgun (WGS) entry which is preliminary data.</text>
</comment>
<feature type="transmembrane region" description="Helical" evidence="6">
    <location>
        <begin position="76"/>
        <end position="95"/>
    </location>
</feature>
<evidence type="ECO:0000313" key="8">
    <source>
        <dbReference type="Proteomes" id="UP000287605"/>
    </source>
</evidence>
<feature type="transmembrane region" description="Helical" evidence="6">
    <location>
        <begin position="52"/>
        <end position="71"/>
    </location>
</feature>
<evidence type="ECO:0000256" key="5">
    <source>
        <dbReference type="ARBA" id="ARBA00023136"/>
    </source>
</evidence>
<protein>
    <recommendedName>
        <fullName evidence="9">FUSC family protein</fullName>
    </recommendedName>
</protein>